<dbReference type="EMBL" id="HACM01010151">
    <property type="protein sequence ID" value="CRZ10593.1"/>
    <property type="molecule type" value="Transcribed_RNA"/>
</dbReference>
<evidence type="ECO:0000313" key="1">
    <source>
        <dbReference type="EMBL" id="CRZ10593.1"/>
    </source>
</evidence>
<name>A0A0H5R8Z0_9EUKA</name>
<proteinExistence type="predicted"/>
<sequence length="122" mass="13578">MAVFLRCMLNASWPYLLVSPEAMNTASSAAHEVNFMSSGSLLCPSNTDVNSTMMLSRLSTAQPRLLLVHQVYIVRIPRISWSRNIPTAGTSLSRPPKRRCCCAITLYCDYLRFDLDADGKCS</sequence>
<accession>A0A0H5R8Z0</accession>
<protein>
    <submittedName>
        <fullName evidence="1">Uncharacterized protein</fullName>
    </submittedName>
</protein>
<reference evidence="1" key="1">
    <citation type="submission" date="2015-04" db="EMBL/GenBank/DDBJ databases">
        <title>The genome sequence of the plant pathogenic Rhizarian Plasmodiophora brassicae reveals insights in its biotrophic life cycle and the origin of chitin synthesis.</title>
        <authorList>
            <person name="Schwelm A."/>
            <person name="Fogelqvist J."/>
            <person name="Knaust A."/>
            <person name="Julke S."/>
            <person name="Lilja T."/>
            <person name="Dhandapani V."/>
            <person name="Bonilla-Rosso G."/>
            <person name="Karlsson M."/>
            <person name="Shevchenko A."/>
            <person name="Choi S.R."/>
            <person name="Kim H.G."/>
            <person name="Park J.Y."/>
            <person name="Lim Y.P."/>
            <person name="Ludwig-Muller J."/>
            <person name="Dixelius C."/>
        </authorList>
    </citation>
    <scope>NUCLEOTIDE SEQUENCE</scope>
    <source>
        <tissue evidence="1">Potato root galls</tissue>
    </source>
</reference>
<dbReference type="AlphaFoldDB" id="A0A0H5R8Z0"/>
<organism evidence="1">
    <name type="scientific">Spongospora subterranea</name>
    <dbReference type="NCBI Taxonomy" id="70186"/>
    <lineage>
        <taxon>Eukaryota</taxon>
        <taxon>Sar</taxon>
        <taxon>Rhizaria</taxon>
        <taxon>Endomyxa</taxon>
        <taxon>Phytomyxea</taxon>
        <taxon>Plasmodiophorida</taxon>
        <taxon>Plasmodiophoridae</taxon>
        <taxon>Spongospora</taxon>
    </lineage>
</organism>